<organism evidence="1 2">
    <name type="scientific">Phytophthora nicotianae P1976</name>
    <dbReference type="NCBI Taxonomy" id="1317066"/>
    <lineage>
        <taxon>Eukaryota</taxon>
        <taxon>Sar</taxon>
        <taxon>Stramenopiles</taxon>
        <taxon>Oomycota</taxon>
        <taxon>Peronosporomycetes</taxon>
        <taxon>Peronosporales</taxon>
        <taxon>Peronosporaceae</taxon>
        <taxon>Phytophthora</taxon>
    </lineage>
</organism>
<comment type="caution">
    <text evidence="1">The sequence shown here is derived from an EMBL/GenBank/DDBJ whole genome shotgun (WGS) entry which is preliminary data.</text>
</comment>
<dbReference type="AlphaFoldDB" id="A0A081AI62"/>
<protein>
    <submittedName>
        <fullName evidence="1">Uncharacterized protein</fullName>
    </submittedName>
</protein>
<sequence>MLRRLEGGRASRLERRQRRVDDRELLRRIERLELVHSAVPRQRVAQVRPDTKVAGQRRVRLRDDVMEHVVADCVEIATQRQSRGRQRAG</sequence>
<reference evidence="1 2" key="1">
    <citation type="submission" date="2013-11" db="EMBL/GenBank/DDBJ databases">
        <title>The Genome Sequence of Phytophthora parasitica P1976.</title>
        <authorList>
            <consortium name="The Broad Institute Genomics Platform"/>
            <person name="Russ C."/>
            <person name="Tyler B."/>
            <person name="Panabieres F."/>
            <person name="Shan W."/>
            <person name="Tripathy S."/>
            <person name="Grunwald N."/>
            <person name="Machado M."/>
            <person name="Johnson C.S."/>
            <person name="Walker B."/>
            <person name="Young S."/>
            <person name="Zeng Q."/>
            <person name="Gargeya S."/>
            <person name="Fitzgerald M."/>
            <person name="Haas B."/>
            <person name="Abouelleil A."/>
            <person name="Allen A.W."/>
            <person name="Alvarado L."/>
            <person name="Arachchi H.M."/>
            <person name="Berlin A.M."/>
            <person name="Chapman S.B."/>
            <person name="Gainer-Dewar J."/>
            <person name="Goldberg J."/>
            <person name="Griggs A."/>
            <person name="Gujja S."/>
            <person name="Hansen M."/>
            <person name="Howarth C."/>
            <person name="Imamovic A."/>
            <person name="Ireland A."/>
            <person name="Larimer J."/>
            <person name="McCowan C."/>
            <person name="Murphy C."/>
            <person name="Pearson M."/>
            <person name="Poon T.W."/>
            <person name="Priest M."/>
            <person name="Roberts A."/>
            <person name="Saif S."/>
            <person name="Shea T."/>
            <person name="Sisk P."/>
            <person name="Sykes S."/>
            <person name="Wortman J."/>
            <person name="Nusbaum C."/>
            <person name="Birren B."/>
        </authorList>
    </citation>
    <scope>NUCLEOTIDE SEQUENCE [LARGE SCALE GENOMIC DNA]</scope>
    <source>
        <strain evidence="1 2">P1976</strain>
    </source>
</reference>
<name>A0A081AI62_PHYNI</name>
<proteinExistence type="predicted"/>
<evidence type="ECO:0000313" key="1">
    <source>
        <dbReference type="EMBL" id="ETO78573.1"/>
    </source>
</evidence>
<accession>A0A081AI62</accession>
<dbReference type="EMBL" id="ANJA01001203">
    <property type="protein sequence ID" value="ETO78573.1"/>
    <property type="molecule type" value="Genomic_DNA"/>
</dbReference>
<evidence type="ECO:0000313" key="2">
    <source>
        <dbReference type="Proteomes" id="UP000028582"/>
    </source>
</evidence>
<gene>
    <name evidence="1" type="ORF">F444_06540</name>
</gene>
<dbReference type="Proteomes" id="UP000028582">
    <property type="component" value="Unassembled WGS sequence"/>
</dbReference>